<sequence>MDFIPTTLNGAYLIRLERHNDDRGFFSRTFCRREFEKMGLNSEISQCNLAFNNKAGTLRGMHFQTQPYSEVKLVGCVSGSVFDVIIDLREESTTYSCWFGTKLSADNLEMLYVPKGFAHGYQTLVDNAAVSYMVSESYCPEYENGVRWNDPVLNISWPLEVITVSKKDSAWPLLNIKKPKDGP</sequence>
<feature type="active site" description="Proton donor" evidence="5">
    <location>
        <position position="132"/>
    </location>
</feature>
<dbReference type="CDD" id="cd00438">
    <property type="entry name" value="cupin_RmlC"/>
    <property type="match status" value="1"/>
</dbReference>
<evidence type="ECO:0000256" key="1">
    <source>
        <dbReference type="ARBA" id="ARBA00001298"/>
    </source>
</evidence>
<name>D6SKT7_9BACT</name>
<gene>
    <name evidence="8" type="ORF">Dthio_PD2712</name>
</gene>
<comment type="function">
    <text evidence="2 7">Catalyzes the epimerization of the C3' and C5'positions of dTDP-6-deoxy-D-xylo-4-hexulose, forming dTDP-6-deoxy-L-lyxo-4-hexulose.</text>
</comment>
<comment type="subunit">
    <text evidence="7">Homodimer.</text>
</comment>
<dbReference type="eggNOG" id="COG1898">
    <property type="taxonomic scope" value="Bacteria"/>
</dbReference>
<evidence type="ECO:0000256" key="7">
    <source>
        <dbReference type="RuleBase" id="RU364069"/>
    </source>
</evidence>
<dbReference type="RefSeq" id="WP_008868430.1">
    <property type="nucleotide sequence ID" value="NZ_ACJN02000001.1"/>
</dbReference>
<proteinExistence type="inferred from homology"/>
<comment type="catalytic activity">
    <reaction evidence="1 7">
        <text>dTDP-4-dehydro-6-deoxy-alpha-D-glucose = dTDP-4-dehydro-beta-L-rhamnose</text>
        <dbReference type="Rhea" id="RHEA:16969"/>
        <dbReference type="ChEBI" id="CHEBI:57649"/>
        <dbReference type="ChEBI" id="CHEBI:62830"/>
        <dbReference type="EC" id="5.1.3.13"/>
    </reaction>
</comment>
<dbReference type="SUPFAM" id="SSF51182">
    <property type="entry name" value="RmlC-like cupins"/>
    <property type="match status" value="1"/>
</dbReference>
<organism evidence="8 9">
    <name type="scientific">Desulfonatronospira thiodismutans ASO3-1</name>
    <dbReference type="NCBI Taxonomy" id="555779"/>
    <lineage>
        <taxon>Bacteria</taxon>
        <taxon>Pseudomonadati</taxon>
        <taxon>Thermodesulfobacteriota</taxon>
        <taxon>Desulfovibrionia</taxon>
        <taxon>Desulfovibrionales</taxon>
        <taxon>Desulfonatronovibrionaceae</taxon>
        <taxon>Desulfonatronospira</taxon>
    </lineage>
</organism>
<evidence type="ECO:0000313" key="9">
    <source>
        <dbReference type="Proteomes" id="UP000005496"/>
    </source>
</evidence>
<dbReference type="GO" id="GO:0019305">
    <property type="term" value="P:dTDP-rhamnose biosynthetic process"/>
    <property type="evidence" value="ECO:0007669"/>
    <property type="project" value="UniProtKB-UniRule"/>
</dbReference>
<comment type="similarity">
    <text evidence="7">Belongs to the dTDP-4-dehydrorhamnose 3,5-epimerase family.</text>
</comment>
<dbReference type="PANTHER" id="PTHR21047:SF2">
    <property type="entry name" value="THYMIDINE DIPHOSPHO-4-KETO-RHAMNOSE 3,5-EPIMERASE"/>
    <property type="match status" value="1"/>
</dbReference>
<dbReference type="AlphaFoldDB" id="D6SKT7"/>
<dbReference type="InterPro" id="IPR011051">
    <property type="entry name" value="RmlC_Cupin_sf"/>
</dbReference>
<dbReference type="Pfam" id="PF00908">
    <property type="entry name" value="dTDP_sugar_isom"/>
    <property type="match status" value="1"/>
</dbReference>
<comment type="caution">
    <text evidence="8">The sequence shown here is derived from an EMBL/GenBank/DDBJ whole genome shotgun (WGS) entry which is preliminary data.</text>
</comment>
<dbReference type="GO" id="GO:0008830">
    <property type="term" value="F:dTDP-4-dehydrorhamnose 3,5-epimerase activity"/>
    <property type="evidence" value="ECO:0007669"/>
    <property type="project" value="UniProtKB-UniRule"/>
</dbReference>
<dbReference type="EMBL" id="ACJN02000001">
    <property type="protein sequence ID" value="EFI35298.1"/>
    <property type="molecule type" value="Genomic_DNA"/>
</dbReference>
<dbReference type="Proteomes" id="UP000005496">
    <property type="component" value="Unassembled WGS sequence"/>
</dbReference>
<dbReference type="InterPro" id="IPR000888">
    <property type="entry name" value="RmlC-like"/>
</dbReference>
<keyword evidence="7 8" id="KW-0413">Isomerase</keyword>
<dbReference type="InterPro" id="IPR014710">
    <property type="entry name" value="RmlC-like_jellyroll"/>
</dbReference>
<dbReference type="OrthoDB" id="9800680at2"/>
<protein>
    <recommendedName>
        <fullName evidence="4 7">dTDP-4-dehydrorhamnose 3,5-epimerase</fullName>
        <ecNumber evidence="3 7">5.1.3.13</ecNumber>
    </recommendedName>
    <alternativeName>
        <fullName evidence="7">Thymidine diphospho-4-keto-rhamnose 3,5-epimerase</fullName>
    </alternativeName>
</protein>
<comment type="pathway">
    <text evidence="7">Carbohydrate biosynthesis; dTDP-L-rhamnose biosynthesis.</text>
</comment>
<dbReference type="PANTHER" id="PTHR21047">
    <property type="entry name" value="DTDP-6-DEOXY-D-GLUCOSE-3,5 EPIMERASE"/>
    <property type="match status" value="1"/>
</dbReference>
<evidence type="ECO:0000256" key="2">
    <source>
        <dbReference type="ARBA" id="ARBA00001997"/>
    </source>
</evidence>
<evidence type="ECO:0000256" key="3">
    <source>
        <dbReference type="ARBA" id="ARBA00012098"/>
    </source>
</evidence>
<reference evidence="8" key="1">
    <citation type="submission" date="2010-05" db="EMBL/GenBank/DDBJ databases">
        <title>The draft genome of Desulfonatronospira thiodismutans ASO3-1.</title>
        <authorList>
            <consortium name="US DOE Joint Genome Institute (JGI-PGF)"/>
            <person name="Lucas S."/>
            <person name="Copeland A."/>
            <person name="Lapidus A."/>
            <person name="Cheng J.-F."/>
            <person name="Bruce D."/>
            <person name="Goodwin L."/>
            <person name="Pitluck S."/>
            <person name="Chertkov O."/>
            <person name="Brettin T."/>
            <person name="Detter J.C."/>
            <person name="Han C."/>
            <person name="Land M.L."/>
            <person name="Hauser L."/>
            <person name="Kyrpides N."/>
            <person name="Mikhailova N."/>
            <person name="Muyzer G."/>
            <person name="Woyke T."/>
        </authorList>
    </citation>
    <scope>NUCLEOTIDE SEQUENCE [LARGE SCALE GENOMIC DNA]</scope>
    <source>
        <strain evidence="8">ASO3-1</strain>
    </source>
</reference>
<dbReference type="NCBIfam" id="TIGR01221">
    <property type="entry name" value="rmlC"/>
    <property type="match status" value="1"/>
</dbReference>
<keyword evidence="9" id="KW-1185">Reference proteome</keyword>
<evidence type="ECO:0000313" key="8">
    <source>
        <dbReference type="EMBL" id="EFI35298.1"/>
    </source>
</evidence>
<dbReference type="GO" id="GO:0005829">
    <property type="term" value="C:cytosol"/>
    <property type="evidence" value="ECO:0007669"/>
    <property type="project" value="TreeGrafter"/>
</dbReference>
<evidence type="ECO:0000256" key="4">
    <source>
        <dbReference type="ARBA" id="ARBA00019595"/>
    </source>
</evidence>
<dbReference type="Gene3D" id="2.60.120.10">
    <property type="entry name" value="Jelly Rolls"/>
    <property type="match status" value="1"/>
</dbReference>
<dbReference type="EC" id="5.1.3.13" evidence="3 7"/>
<dbReference type="GO" id="GO:0000271">
    <property type="term" value="P:polysaccharide biosynthetic process"/>
    <property type="evidence" value="ECO:0007669"/>
    <property type="project" value="TreeGrafter"/>
</dbReference>
<feature type="site" description="Participates in a stacking interaction with the thymidine ring of dTDP-4-oxo-6-deoxyglucose" evidence="6">
    <location>
        <position position="138"/>
    </location>
</feature>
<dbReference type="UniPathway" id="UPA00124"/>
<evidence type="ECO:0000256" key="5">
    <source>
        <dbReference type="PIRSR" id="PIRSR600888-1"/>
    </source>
</evidence>
<feature type="active site" description="Proton acceptor" evidence="5">
    <location>
        <position position="62"/>
    </location>
</feature>
<evidence type="ECO:0000256" key="6">
    <source>
        <dbReference type="PIRSR" id="PIRSR600888-3"/>
    </source>
</evidence>
<accession>D6SKT7</accession>